<gene>
    <name evidence="2" type="ORF">ILEXP_LOCUS11663</name>
</gene>
<evidence type="ECO:0000256" key="1">
    <source>
        <dbReference type="SAM" id="MobiDB-lite"/>
    </source>
</evidence>
<feature type="region of interest" description="Disordered" evidence="1">
    <location>
        <begin position="1"/>
        <end position="32"/>
    </location>
</feature>
<evidence type="ECO:0000313" key="3">
    <source>
        <dbReference type="Proteomes" id="UP001642360"/>
    </source>
</evidence>
<feature type="region of interest" description="Disordered" evidence="1">
    <location>
        <begin position="97"/>
        <end position="141"/>
    </location>
</feature>
<accession>A0ABC8RG35</accession>
<comment type="caution">
    <text evidence="2">The sequence shown here is derived from an EMBL/GenBank/DDBJ whole genome shotgun (WGS) entry which is preliminary data.</text>
</comment>
<evidence type="ECO:0000313" key="2">
    <source>
        <dbReference type="EMBL" id="CAK9143926.1"/>
    </source>
</evidence>
<proteinExistence type="predicted"/>
<dbReference type="EMBL" id="CAUOFW020001347">
    <property type="protein sequence ID" value="CAK9143926.1"/>
    <property type="molecule type" value="Genomic_DNA"/>
</dbReference>
<name>A0ABC8RG35_9AQUA</name>
<feature type="compositionally biased region" description="Basic and acidic residues" evidence="1">
    <location>
        <begin position="13"/>
        <end position="26"/>
    </location>
</feature>
<dbReference type="Proteomes" id="UP001642360">
    <property type="component" value="Unassembled WGS sequence"/>
</dbReference>
<keyword evidence="3" id="KW-1185">Reference proteome</keyword>
<organism evidence="2 3">
    <name type="scientific">Ilex paraguariensis</name>
    <name type="common">yerba mate</name>
    <dbReference type="NCBI Taxonomy" id="185542"/>
    <lineage>
        <taxon>Eukaryota</taxon>
        <taxon>Viridiplantae</taxon>
        <taxon>Streptophyta</taxon>
        <taxon>Embryophyta</taxon>
        <taxon>Tracheophyta</taxon>
        <taxon>Spermatophyta</taxon>
        <taxon>Magnoliopsida</taxon>
        <taxon>eudicotyledons</taxon>
        <taxon>Gunneridae</taxon>
        <taxon>Pentapetalae</taxon>
        <taxon>asterids</taxon>
        <taxon>campanulids</taxon>
        <taxon>Aquifoliales</taxon>
        <taxon>Aquifoliaceae</taxon>
        <taxon>Ilex</taxon>
    </lineage>
</organism>
<sequence>MARIHKTIGSGDPKPRDVDRPRESRLRKTPVKGSQQIANFKAKYFIPVSVTMIELMPFYTKAITEGGSVYPSQRPMAAKNLGPDGSSIQSAVGTLRVPSCQQPQRTSPRIPLAPPIHNGQDQGVVHPQEDLEQEIRVKGTP</sequence>
<dbReference type="AlphaFoldDB" id="A0ABC8RG35"/>
<feature type="compositionally biased region" description="Basic and acidic residues" evidence="1">
    <location>
        <begin position="127"/>
        <end position="141"/>
    </location>
</feature>
<reference evidence="2 3" key="1">
    <citation type="submission" date="2024-02" db="EMBL/GenBank/DDBJ databases">
        <authorList>
            <person name="Vignale AGUSTIN F."/>
            <person name="Sosa J E."/>
            <person name="Modenutti C."/>
        </authorList>
    </citation>
    <scope>NUCLEOTIDE SEQUENCE [LARGE SCALE GENOMIC DNA]</scope>
</reference>
<protein>
    <submittedName>
        <fullName evidence="2">Uncharacterized protein</fullName>
    </submittedName>
</protein>